<organism evidence="2 3">
    <name type="scientific">Schleiferilactobacillus shenzhenensis LY-73</name>
    <dbReference type="NCBI Taxonomy" id="1231336"/>
    <lineage>
        <taxon>Bacteria</taxon>
        <taxon>Bacillati</taxon>
        <taxon>Bacillota</taxon>
        <taxon>Bacilli</taxon>
        <taxon>Lactobacillales</taxon>
        <taxon>Lactobacillaceae</taxon>
        <taxon>Schleiferilactobacillus</taxon>
    </lineage>
</organism>
<dbReference type="Pfam" id="PF12146">
    <property type="entry name" value="Hydrolase_4"/>
    <property type="match status" value="1"/>
</dbReference>
<dbReference type="HOGENOM" id="CLU_026209_1_0_9"/>
<dbReference type="eggNOG" id="COG2267">
    <property type="taxonomic scope" value="Bacteria"/>
</dbReference>
<dbReference type="InterPro" id="IPR029058">
    <property type="entry name" value="AB_hydrolase_fold"/>
</dbReference>
<dbReference type="InterPro" id="IPR051044">
    <property type="entry name" value="MAG_DAG_Lipase"/>
</dbReference>
<keyword evidence="3" id="KW-1185">Reference proteome</keyword>
<evidence type="ECO:0000259" key="1">
    <source>
        <dbReference type="Pfam" id="PF12146"/>
    </source>
</evidence>
<dbReference type="EMBL" id="KI271585">
    <property type="protein sequence ID" value="ERL65693.1"/>
    <property type="molecule type" value="Genomic_DNA"/>
</dbReference>
<dbReference type="Proteomes" id="UP000030647">
    <property type="component" value="Unassembled WGS sequence"/>
</dbReference>
<evidence type="ECO:0000313" key="3">
    <source>
        <dbReference type="Proteomes" id="UP000030647"/>
    </source>
</evidence>
<dbReference type="AlphaFoldDB" id="U4TUZ5"/>
<dbReference type="InterPro" id="IPR022742">
    <property type="entry name" value="Hydrolase_4"/>
</dbReference>
<dbReference type="PANTHER" id="PTHR11614">
    <property type="entry name" value="PHOSPHOLIPASE-RELATED"/>
    <property type="match status" value="1"/>
</dbReference>
<proteinExistence type="predicted"/>
<name>U4TUZ5_9LACO</name>
<dbReference type="SUPFAM" id="SSF53474">
    <property type="entry name" value="alpha/beta-Hydrolases"/>
    <property type="match status" value="1"/>
</dbReference>
<dbReference type="Gene3D" id="3.40.50.1820">
    <property type="entry name" value="alpha/beta hydrolase"/>
    <property type="match status" value="1"/>
</dbReference>
<dbReference type="STRING" id="1231336.L248_2379"/>
<evidence type="ECO:0000313" key="2">
    <source>
        <dbReference type="EMBL" id="ERL65693.1"/>
    </source>
</evidence>
<gene>
    <name evidence="2" type="ORF">L248_2379</name>
</gene>
<reference evidence="3" key="1">
    <citation type="journal article" date="2013" name="Genome Announc.">
        <title>Whole-Genome Sequencing of Lactobacillus shenzhenensis Strain LY-73T.</title>
        <authorList>
            <person name="Lin Z."/>
            <person name="Liu Z."/>
            <person name="Yang R."/>
            <person name="Zou Y."/>
            <person name="Wan D."/>
            <person name="Chen J."/>
            <person name="Guo M."/>
            <person name="Zhao J."/>
            <person name="Fang C."/>
            <person name="Yang R."/>
            <person name="Liu F."/>
        </authorList>
    </citation>
    <scope>NUCLEOTIDE SEQUENCE [LARGE SCALE GENOMIC DNA]</scope>
    <source>
        <strain evidence="3">LY-73</strain>
    </source>
</reference>
<feature type="domain" description="Serine aminopeptidase S33" evidence="1">
    <location>
        <begin position="26"/>
        <end position="278"/>
    </location>
</feature>
<protein>
    <recommendedName>
        <fullName evidence="1">Serine aminopeptidase S33 domain-containing protein</fullName>
    </recommendedName>
</protein>
<accession>U4TUZ5</accession>
<sequence>MIMPLHFQLPTENQTQLAVAVFPAPNARGIVQIIHGALEHKERYYEFADYLSEHGYIAVLSDNRGHGRSISPADPRGVMRSLPQIIADQVRVTRFAKARYPDLPVSLFGHSFGSILARLYLQAHDDEIVSVALTGTANYNPIVPVGLFLGKAFLRFHDETAKSPLLSKISGLTPSDHSWLSYNQENIRRASEDALMMAEYPVRSLETLWQADYQLHQIDRFQFKNPNLAILSVVGVDDKFSGGEKGLADTVATLRKIGYRNVTSEQVPGMKHEVLRETGRERVFARLVAFFDTYQ</sequence>